<dbReference type="InterPro" id="IPR036390">
    <property type="entry name" value="WH_DNA-bd_sf"/>
</dbReference>
<dbReference type="SUPFAM" id="SSF46785">
    <property type="entry name" value="Winged helix' DNA-binding domain"/>
    <property type="match status" value="1"/>
</dbReference>
<feature type="domain" description="HTH lysR-type" evidence="8">
    <location>
        <begin position="1"/>
        <end position="58"/>
    </location>
</feature>
<dbReference type="InterPro" id="IPR036388">
    <property type="entry name" value="WH-like_DNA-bd_sf"/>
</dbReference>
<dbReference type="AlphaFoldDB" id="A0A2L2LMS8"/>
<organism evidence="9 10">
    <name type="scientific">Agrobacterium tumefaciens</name>
    <dbReference type="NCBI Taxonomy" id="358"/>
    <lineage>
        <taxon>Bacteria</taxon>
        <taxon>Pseudomonadati</taxon>
        <taxon>Pseudomonadota</taxon>
        <taxon>Alphaproteobacteria</taxon>
        <taxon>Hyphomicrobiales</taxon>
        <taxon>Rhizobiaceae</taxon>
        <taxon>Rhizobium/Agrobacterium group</taxon>
        <taxon>Agrobacterium</taxon>
        <taxon>Agrobacterium tumefaciens complex</taxon>
    </lineage>
</organism>
<dbReference type="SUPFAM" id="SSF53850">
    <property type="entry name" value="Periplasmic binding protein-like II"/>
    <property type="match status" value="1"/>
</dbReference>
<dbReference type="CDD" id="cd05466">
    <property type="entry name" value="PBP2_LTTR_substrate"/>
    <property type="match status" value="1"/>
</dbReference>
<reference evidence="9 10" key="1">
    <citation type="submission" date="2018-02" db="EMBL/GenBank/DDBJ databases">
        <title>Complete genome sequence of Agrobacterium tumefaciens 1D1609.</title>
        <authorList>
            <person name="Cho S.-T."/>
            <person name="Haryono M."/>
            <person name="Chang H.-H."/>
            <person name="Santos M.N."/>
            <person name="Lai E.-M."/>
            <person name="Kuo C.-H."/>
        </authorList>
    </citation>
    <scope>NUCLEOTIDE SEQUENCE [LARGE SCALE GENOMIC DNA]</scope>
    <source>
        <strain evidence="9 10">1D1609</strain>
        <plasmid evidence="10">Plasmid pat1d1609b</plasmid>
    </source>
</reference>
<dbReference type="PROSITE" id="PS50931">
    <property type="entry name" value="HTH_LYSR"/>
    <property type="match status" value="1"/>
</dbReference>
<proteinExistence type="inferred from homology"/>
<evidence type="ECO:0000313" key="10">
    <source>
        <dbReference type="Proteomes" id="UP000237717"/>
    </source>
</evidence>
<evidence type="ECO:0000256" key="7">
    <source>
        <dbReference type="ARBA" id="ARBA00083243"/>
    </source>
</evidence>
<protein>
    <recommendedName>
        <fullName evidence="6">HTH-type transcriptional regulator TtuA</fullName>
    </recommendedName>
    <alternativeName>
        <fullName evidence="7">Tartrate utilization transcriptional regulator</fullName>
    </alternativeName>
</protein>
<keyword evidence="9" id="KW-0614">Plasmid</keyword>
<evidence type="ECO:0000259" key="8">
    <source>
        <dbReference type="PROSITE" id="PS50931"/>
    </source>
</evidence>
<dbReference type="InterPro" id="IPR000847">
    <property type="entry name" value="LysR_HTH_N"/>
</dbReference>
<dbReference type="Pfam" id="PF03466">
    <property type="entry name" value="LysR_substrate"/>
    <property type="match status" value="1"/>
</dbReference>
<dbReference type="FunFam" id="1.10.10.10:FF:000001">
    <property type="entry name" value="LysR family transcriptional regulator"/>
    <property type="match status" value="1"/>
</dbReference>
<comment type="similarity">
    <text evidence="1">Belongs to the LysR transcriptional regulatory family.</text>
</comment>
<dbReference type="GO" id="GO:0000976">
    <property type="term" value="F:transcription cis-regulatory region binding"/>
    <property type="evidence" value="ECO:0007669"/>
    <property type="project" value="TreeGrafter"/>
</dbReference>
<sequence>MNLRQLESFLAIANLGNFAAAAERLCVTQSTISARIQELEQILGVELFDRSQRTARLTLKGRELRPYAEQVVELTSEIRRMVGAKAALAGVMRVGVAELVAISWLPDLVGAVRDEYPNIKLEFEVGLNPFLLDGIRSGSLDFAMIAGRIAEPGLTTFDLGCVPFSWMASPILVPGAQPFDLCELRKMPILYQGTNSFTNSMMDQLLGISSNRDRKGMTCNSLEAIYSLTRSGVGVGFLPVDRSAALLRDGVLKVLRTTPSEFEMPFSVAFASSSPALFNDIAQLCVRTSKFRSDALTAQL</sequence>
<comment type="function">
    <text evidence="5">Transcriptional regulator of the ttuABCDE tartrate utilization operon.</text>
</comment>
<accession>A0A2L2LMS8</accession>
<gene>
    <name evidence="9" type="ORF">At1D1609_56000</name>
</gene>
<dbReference type="Gene3D" id="3.40.190.10">
    <property type="entry name" value="Periplasmic binding protein-like II"/>
    <property type="match status" value="2"/>
</dbReference>
<evidence type="ECO:0000256" key="5">
    <source>
        <dbReference type="ARBA" id="ARBA00054626"/>
    </source>
</evidence>
<evidence type="ECO:0000256" key="1">
    <source>
        <dbReference type="ARBA" id="ARBA00009437"/>
    </source>
</evidence>
<dbReference type="PANTHER" id="PTHR30126:SF77">
    <property type="entry name" value="TRANSCRIPTIONAL REGULATORY PROTEIN"/>
    <property type="match status" value="1"/>
</dbReference>
<name>A0A2L2LMS8_AGRTU</name>
<evidence type="ECO:0000313" key="9">
    <source>
        <dbReference type="EMBL" id="AVH45632.1"/>
    </source>
</evidence>
<dbReference type="RefSeq" id="WP_104680611.1">
    <property type="nucleotide sequence ID" value="NZ_CP026928.1"/>
</dbReference>
<dbReference type="EMBL" id="CP026928">
    <property type="protein sequence ID" value="AVH45632.1"/>
    <property type="molecule type" value="Genomic_DNA"/>
</dbReference>
<keyword evidence="4" id="KW-0804">Transcription</keyword>
<keyword evidence="3" id="KW-0238">DNA-binding</keyword>
<dbReference type="PRINTS" id="PR00039">
    <property type="entry name" value="HTHLYSR"/>
</dbReference>
<dbReference type="Proteomes" id="UP000237717">
    <property type="component" value="Plasmid pAt1D1609b"/>
</dbReference>
<dbReference type="Pfam" id="PF00126">
    <property type="entry name" value="HTH_1"/>
    <property type="match status" value="1"/>
</dbReference>
<evidence type="ECO:0000256" key="3">
    <source>
        <dbReference type="ARBA" id="ARBA00023125"/>
    </source>
</evidence>
<dbReference type="InterPro" id="IPR005119">
    <property type="entry name" value="LysR_subst-bd"/>
</dbReference>
<keyword evidence="2" id="KW-0805">Transcription regulation</keyword>
<dbReference type="GO" id="GO:0003700">
    <property type="term" value="F:DNA-binding transcription factor activity"/>
    <property type="evidence" value="ECO:0007669"/>
    <property type="project" value="InterPro"/>
</dbReference>
<dbReference type="Gene3D" id="1.10.10.10">
    <property type="entry name" value="Winged helix-like DNA-binding domain superfamily/Winged helix DNA-binding domain"/>
    <property type="match status" value="1"/>
</dbReference>
<evidence type="ECO:0000256" key="6">
    <source>
        <dbReference type="ARBA" id="ARBA00067332"/>
    </source>
</evidence>
<dbReference type="PANTHER" id="PTHR30126">
    <property type="entry name" value="HTH-TYPE TRANSCRIPTIONAL REGULATOR"/>
    <property type="match status" value="1"/>
</dbReference>
<geneLocation type="plasmid" evidence="10">
    <name>pat1d1609b</name>
</geneLocation>
<evidence type="ECO:0000256" key="2">
    <source>
        <dbReference type="ARBA" id="ARBA00023015"/>
    </source>
</evidence>
<evidence type="ECO:0000256" key="4">
    <source>
        <dbReference type="ARBA" id="ARBA00023163"/>
    </source>
</evidence>